<dbReference type="EMBL" id="JAIWYP010000009">
    <property type="protein sequence ID" value="KAH3770310.1"/>
    <property type="molecule type" value="Genomic_DNA"/>
</dbReference>
<dbReference type="InterPro" id="IPR001478">
    <property type="entry name" value="PDZ"/>
</dbReference>
<dbReference type="SUPFAM" id="SSF46585">
    <property type="entry name" value="HR1 repeat"/>
    <property type="match status" value="1"/>
</dbReference>
<reference evidence="7" key="2">
    <citation type="submission" date="2020-11" db="EMBL/GenBank/DDBJ databases">
        <authorList>
            <person name="McCartney M.A."/>
            <person name="Auch B."/>
            <person name="Kono T."/>
            <person name="Mallez S."/>
            <person name="Becker A."/>
            <person name="Gohl D.M."/>
            <person name="Silverstein K.A.T."/>
            <person name="Koren S."/>
            <person name="Bechman K.B."/>
            <person name="Herman A."/>
            <person name="Abrahante J.E."/>
            <person name="Garbe J."/>
        </authorList>
    </citation>
    <scope>NUCLEOTIDE SEQUENCE</scope>
    <source>
        <strain evidence="7">Duluth1</strain>
        <tissue evidence="7">Whole animal</tissue>
    </source>
</reference>
<keyword evidence="2" id="KW-0175">Coiled coil</keyword>
<reference evidence="7" key="1">
    <citation type="journal article" date="2019" name="bioRxiv">
        <title>The Genome of the Zebra Mussel, Dreissena polymorpha: A Resource for Invasive Species Research.</title>
        <authorList>
            <person name="McCartney M.A."/>
            <person name="Auch B."/>
            <person name="Kono T."/>
            <person name="Mallez S."/>
            <person name="Zhang Y."/>
            <person name="Obille A."/>
            <person name="Becker A."/>
            <person name="Abrahante J.E."/>
            <person name="Garbe J."/>
            <person name="Badalamenti J.P."/>
            <person name="Herman A."/>
            <person name="Mangelson H."/>
            <person name="Liachko I."/>
            <person name="Sullivan S."/>
            <person name="Sone E.D."/>
            <person name="Koren S."/>
            <person name="Silverstein K.A.T."/>
            <person name="Beckman K.B."/>
            <person name="Gohl D.M."/>
        </authorList>
    </citation>
    <scope>NUCLEOTIDE SEQUENCE</scope>
    <source>
        <strain evidence="7">Duluth1</strain>
        <tissue evidence="7">Whole animal</tissue>
    </source>
</reference>
<dbReference type="GO" id="GO:0007165">
    <property type="term" value="P:signal transduction"/>
    <property type="evidence" value="ECO:0007669"/>
    <property type="project" value="InterPro"/>
</dbReference>
<dbReference type="SMART" id="SM01041">
    <property type="entry name" value="BRO1"/>
    <property type="match status" value="1"/>
</dbReference>
<evidence type="ECO:0000313" key="7">
    <source>
        <dbReference type="EMBL" id="KAH3770310.1"/>
    </source>
</evidence>
<dbReference type="SUPFAM" id="SSF50156">
    <property type="entry name" value="PDZ domain-like"/>
    <property type="match status" value="1"/>
</dbReference>
<dbReference type="OrthoDB" id="64867at2759"/>
<comment type="caution">
    <text evidence="7">The sequence shown here is derived from an EMBL/GenBank/DDBJ whole genome shotgun (WGS) entry which is preliminary data.</text>
</comment>
<dbReference type="SMART" id="SM00742">
    <property type="entry name" value="Hr1"/>
    <property type="match status" value="1"/>
</dbReference>
<dbReference type="Gene3D" id="1.25.40.280">
    <property type="entry name" value="alix/aip1 like domains"/>
    <property type="match status" value="1"/>
</dbReference>
<dbReference type="CDD" id="cd06712">
    <property type="entry name" value="PDZ_rhophilin-like"/>
    <property type="match status" value="1"/>
</dbReference>
<dbReference type="InterPro" id="IPR038499">
    <property type="entry name" value="BRO1_sf"/>
</dbReference>
<dbReference type="InterPro" id="IPR004328">
    <property type="entry name" value="BRO1_dom"/>
</dbReference>
<evidence type="ECO:0000256" key="1">
    <source>
        <dbReference type="ARBA" id="ARBA00010369"/>
    </source>
</evidence>
<proteinExistence type="inferred from homology"/>
<dbReference type="Gene3D" id="2.30.42.10">
    <property type="match status" value="1"/>
</dbReference>
<organism evidence="7 8">
    <name type="scientific">Dreissena polymorpha</name>
    <name type="common">Zebra mussel</name>
    <name type="synonym">Mytilus polymorpha</name>
    <dbReference type="NCBI Taxonomy" id="45954"/>
    <lineage>
        <taxon>Eukaryota</taxon>
        <taxon>Metazoa</taxon>
        <taxon>Spiralia</taxon>
        <taxon>Lophotrochozoa</taxon>
        <taxon>Mollusca</taxon>
        <taxon>Bivalvia</taxon>
        <taxon>Autobranchia</taxon>
        <taxon>Heteroconchia</taxon>
        <taxon>Euheterodonta</taxon>
        <taxon>Imparidentia</taxon>
        <taxon>Neoheterodontei</taxon>
        <taxon>Myida</taxon>
        <taxon>Dreissenoidea</taxon>
        <taxon>Dreissenidae</taxon>
        <taxon>Dreissena</taxon>
    </lineage>
</organism>
<name>A0A9D4E1F2_DREPO</name>
<evidence type="ECO:0000259" key="4">
    <source>
        <dbReference type="PROSITE" id="PS50106"/>
    </source>
</evidence>
<gene>
    <name evidence="7" type="ORF">DPMN_171594</name>
</gene>
<evidence type="ECO:0000256" key="2">
    <source>
        <dbReference type="PROSITE-ProRule" id="PRU01207"/>
    </source>
</evidence>
<dbReference type="PANTHER" id="PTHR23031:SF15">
    <property type="entry name" value="LD12055P"/>
    <property type="match status" value="1"/>
</dbReference>
<dbReference type="InterPro" id="IPR011072">
    <property type="entry name" value="HR1_rho-bd"/>
</dbReference>
<dbReference type="Pfam" id="PF03097">
    <property type="entry name" value="BRO1"/>
    <property type="match status" value="1"/>
</dbReference>
<evidence type="ECO:0000256" key="3">
    <source>
        <dbReference type="SAM" id="MobiDB-lite"/>
    </source>
</evidence>
<dbReference type="CDD" id="cd11633">
    <property type="entry name" value="HR1_Rhophilin-1"/>
    <property type="match status" value="1"/>
</dbReference>
<dbReference type="GO" id="GO:0051497">
    <property type="term" value="P:negative regulation of stress fiber assembly"/>
    <property type="evidence" value="ECO:0007669"/>
    <property type="project" value="TreeGrafter"/>
</dbReference>
<keyword evidence="8" id="KW-1185">Reference proteome</keyword>
<feature type="domain" description="PDZ" evidence="4">
    <location>
        <begin position="512"/>
        <end position="590"/>
    </location>
</feature>
<evidence type="ECO:0000259" key="5">
    <source>
        <dbReference type="PROSITE" id="PS51180"/>
    </source>
</evidence>
<feature type="compositionally biased region" description="Polar residues" evidence="3">
    <location>
        <begin position="603"/>
        <end position="614"/>
    </location>
</feature>
<feature type="domain" description="REM-1" evidence="6">
    <location>
        <begin position="26"/>
        <end position="100"/>
    </location>
</feature>
<feature type="domain" description="BRO1" evidence="5">
    <location>
        <begin position="110"/>
        <end position="498"/>
    </location>
</feature>
<evidence type="ECO:0000259" key="6">
    <source>
        <dbReference type="PROSITE" id="PS51860"/>
    </source>
</evidence>
<dbReference type="InterPro" id="IPR036274">
    <property type="entry name" value="HR1_rpt_sf"/>
</dbReference>
<dbReference type="PROSITE" id="PS51860">
    <property type="entry name" value="REM_1"/>
    <property type="match status" value="1"/>
</dbReference>
<dbReference type="PANTHER" id="PTHR23031">
    <property type="entry name" value="RHOPHILIN"/>
    <property type="match status" value="1"/>
</dbReference>
<dbReference type="Proteomes" id="UP000828390">
    <property type="component" value="Unassembled WGS sequence"/>
</dbReference>
<evidence type="ECO:0000313" key="8">
    <source>
        <dbReference type="Proteomes" id="UP000828390"/>
    </source>
</evidence>
<dbReference type="SMART" id="SM00228">
    <property type="entry name" value="PDZ"/>
    <property type="match status" value="1"/>
</dbReference>
<dbReference type="Gene3D" id="1.10.287.160">
    <property type="entry name" value="HR1 repeat"/>
    <property type="match status" value="1"/>
</dbReference>
<dbReference type="PROSITE" id="PS50106">
    <property type="entry name" value="PDZ"/>
    <property type="match status" value="1"/>
</dbReference>
<evidence type="ECO:0008006" key="9">
    <source>
        <dbReference type="Google" id="ProtNLM"/>
    </source>
</evidence>
<comment type="similarity">
    <text evidence="1">Belongs to the RHPN family.</text>
</comment>
<dbReference type="Pfam" id="PF02185">
    <property type="entry name" value="HR1"/>
    <property type="match status" value="1"/>
</dbReference>
<feature type="region of interest" description="Disordered" evidence="3">
    <location>
        <begin position="598"/>
        <end position="633"/>
    </location>
</feature>
<protein>
    <recommendedName>
        <fullName evidence="9">Rhophilin</fullName>
    </recommendedName>
</protein>
<dbReference type="PROSITE" id="PS51180">
    <property type="entry name" value="BRO1"/>
    <property type="match status" value="1"/>
</dbReference>
<feature type="compositionally biased region" description="Low complexity" evidence="3">
    <location>
        <begin position="615"/>
        <end position="633"/>
    </location>
</feature>
<accession>A0A9D4E1F2</accession>
<dbReference type="InterPro" id="IPR036034">
    <property type="entry name" value="PDZ_sf"/>
</dbReference>
<dbReference type="AlphaFoldDB" id="A0A9D4E1F2"/>
<dbReference type="InterPro" id="IPR047138">
    <property type="entry name" value="RHPN1_2"/>
</dbReference>
<sequence length="672" mass="76254">MESEVSEKDDALSDLKMDFIGRKGCDPLLSTARGKLQKRRSKLNDEINRELRMRNGAENLYRATDNKRLKELVSVELLFFNSNIQLLKEEVSDLNSSVTVYQHDNSNVVPMIPLGLKETKDIDYRVAIKDFILEHYSEDADSYNTALQDLQELRLAIRTPHRNDSGVELLMEYYNQLYFLEKRFFPPDRRISIMFHWYDSLTGVPNIQKTLTFEKGSVMFNIGALYTQIACKQDRLTKHGLKEAVRYFELAGGAFRYLHNHFTHAPSMDMQPQTLTMLVQLMMSQAQECVYESLCLGGVAGGVQQCSYAAQEAAMVSHMYRDTQQLMHTEHVKDYIPYSWLSMAQVKAEYYAALAHHHVANALLDQPDSIDMEKISELVSCLEREEDENEPIEVPQTFDQRKKLAKAHLKESLICHEEALRLHDMCKQLRKIDTFLGILKRAHDSSVNKFATLEEEDDFTEIHTAPKVKATTHQIVAPVTPEFAKVKVHEFFHKLGPIALFNAKNQWSAPRSVLLDRSQVQGYGFSVRGDCPVKIAEIEPGSVAEAANINEGDFIVAVGEVDTKRSRHDEVVNLVRQAGRNLILRLVTPMNQDCLEVGGAASAPSTPKTPQRMQSPGHSMSGASSKSGKSSRLSASWIFNRKGAKEKEEVRQDDFILMGDDSDKFSDHDILM</sequence>